<organism evidence="6">
    <name type="scientific">marine sediment metagenome</name>
    <dbReference type="NCBI Taxonomy" id="412755"/>
    <lineage>
        <taxon>unclassified sequences</taxon>
        <taxon>metagenomes</taxon>
        <taxon>ecological metagenomes</taxon>
    </lineage>
</organism>
<sequence length="392" mass="44660">MSKSPIIQRTPLMEQYEEETGKLAIWKGELSKNFKKWKIKKDKEEIKQMKEEILSESRIERKKMKQDATDEKIGGKDYEHLIVVENLHKTYLLGTTAVAALRGIDIAIDKGDFIDIMGPSGSGKTTLLNLIGGLDTPTRGKIFLEGRNISMLSDNSLAEIRRERIGFVFQFYNLLPQMTALENIQIPLHFSGKLSRRGKRKRAMDLLRLVGLEERAHHTPSELSGGEQQRVAVARAFANDPAICVLDEPTGDLDSKTGVMILNLLRDLNRRGATFIAVSHDAIVSEFATRVFHMRDGKMTEEGKISGLKETDIMHLKRRQETEINKEKCKSKIFQYLFSNQGIFEIKISDIKNSLPNSIVMNLPEHFNDILQELIEENNFFGRIEGEFLILK</sequence>
<evidence type="ECO:0000256" key="4">
    <source>
        <dbReference type="SAM" id="Coils"/>
    </source>
</evidence>
<gene>
    <name evidence="6" type="ORF">LCGC14_0589330</name>
</gene>
<keyword evidence="1" id="KW-0813">Transport</keyword>
<dbReference type="InterPro" id="IPR003439">
    <property type="entry name" value="ABC_transporter-like_ATP-bd"/>
</dbReference>
<dbReference type="AlphaFoldDB" id="A0A0F9UMB0"/>
<accession>A0A0F9UMB0</accession>
<dbReference type="GO" id="GO:0016887">
    <property type="term" value="F:ATP hydrolysis activity"/>
    <property type="evidence" value="ECO:0007669"/>
    <property type="project" value="InterPro"/>
</dbReference>
<dbReference type="InterPro" id="IPR003593">
    <property type="entry name" value="AAA+_ATPase"/>
</dbReference>
<dbReference type="SMART" id="SM00382">
    <property type="entry name" value="AAA"/>
    <property type="match status" value="1"/>
</dbReference>
<name>A0A0F9UMB0_9ZZZZ</name>
<dbReference type="GO" id="GO:0098796">
    <property type="term" value="C:membrane protein complex"/>
    <property type="evidence" value="ECO:0007669"/>
    <property type="project" value="UniProtKB-ARBA"/>
</dbReference>
<keyword evidence="2" id="KW-0547">Nucleotide-binding</keyword>
<dbReference type="CDD" id="cd03255">
    <property type="entry name" value="ABC_MJ0796_LolCDE_FtsE"/>
    <property type="match status" value="1"/>
</dbReference>
<feature type="coiled-coil region" evidence="4">
    <location>
        <begin position="32"/>
        <end position="59"/>
    </location>
</feature>
<dbReference type="PROSITE" id="PS00211">
    <property type="entry name" value="ABC_TRANSPORTER_1"/>
    <property type="match status" value="1"/>
</dbReference>
<dbReference type="PANTHER" id="PTHR24220">
    <property type="entry name" value="IMPORT ATP-BINDING PROTEIN"/>
    <property type="match status" value="1"/>
</dbReference>
<evidence type="ECO:0000259" key="5">
    <source>
        <dbReference type="PROSITE" id="PS50893"/>
    </source>
</evidence>
<dbReference type="PROSITE" id="PS50893">
    <property type="entry name" value="ABC_TRANSPORTER_2"/>
    <property type="match status" value="1"/>
</dbReference>
<dbReference type="GO" id="GO:0005524">
    <property type="term" value="F:ATP binding"/>
    <property type="evidence" value="ECO:0007669"/>
    <property type="project" value="UniProtKB-KW"/>
</dbReference>
<dbReference type="PANTHER" id="PTHR24220:SF86">
    <property type="entry name" value="ABC TRANSPORTER ABCH.1"/>
    <property type="match status" value="1"/>
</dbReference>
<dbReference type="Gene3D" id="3.40.50.300">
    <property type="entry name" value="P-loop containing nucleotide triphosphate hydrolases"/>
    <property type="match status" value="1"/>
</dbReference>
<dbReference type="FunFam" id="3.40.50.300:FF:000032">
    <property type="entry name" value="Export ABC transporter ATP-binding protein"/>
    <property type="match status" value="1"/>
</dbReference>
<feature type="domain" description="ABC transporter" evidence="5">
    <location>
        <begin position="82"/>
        <end position="321"/>
    </location>
</feature>
<dbReference type="InterPro" id="IPR017911">
    <property type="entry name" value="MacB-like_ATP-bd"/>
</dbReference>
<reference evidence="6" key="1">
    <citation type="journal article" date="2015" name="Nature">
        <title>Complex archaea that bridge the gap between prokaryotes and eukaryotes.</title>
        <authorList>
            <person name="Spang A."/>
            <person name="Saw J.H."/>
            <person name="Jorgensen S.L."/>
            <person name="Zaremba-Niedzwiedzka K."/>
            <person name="Martijn J."/>
            <person name="Lind A.E."/>
            <person name="van Eijk R."/>
            <person name="Schleper C."/>
            <person name="Guy L."/>
            <person name="Ettema T.J."/>
        </authorList>
    </citation>
    <scope>NUCLEOTIDE SEQUENCE</scope>
</reference>
<evidence type="ECO:0000313" key="6">
    <source>
        <dbReference type="EMBL" id="KKN54733.1"/>
    </source>
</evidence>
<dbReference type="SUPFAM" id="SSF52540">
    <property type="entry name" value="P-loop containing nucleoside triphosphate hydrolases"/>
    <property type="match status" value="1"/>
</dbReference>
<evidence type="ECO:0000256" key="2">
    <source>
        <dbReference type="ARBA" id="ARBA00022741"/>
    </source>
</evidence>
<dbReference type="EMBL" id="LAZR01000915">
    <property type="protein sequence ID" value="KKN54733.1"/>
    <property type="molecule type" value="Genomic_DNA"/>
</dbReference>
<keyword evidence="4" id="KW-0175">Coiled coil</keyword>
<dbReference type="InterPro" id="IPR017871">
    <property type="entry name" value="ABC_transporter-like_CS"/>
</dbReference>
<comment type="caution">
    <text evidence="6">The sequence shown here is derived from an EMBL/GenBank/DDBJ whole genome shotgun (WGS) entry which is preliminary data.</text>
</comment>
<dbReference type="InterPro" id="IPR027417">
    <property type="entry name" value="P-loop_NTPase"/>
</dbReference>
<dbReference type="GO" id="GO:0022857">
    <property type="term" value="F:transmembrane transporter activity"/>
    <property type="evidence" value="ECO:0007669"/>
    <property type="project" value="UniProtKB-ARBA"/>
</dbReference>
<dbReference type="InterPro" id="IPR015854">
    <property type="entry name" value="ABC_transpr_LolD-like"/>
</dbReference>
<proteinExistence type="predicted"/>
<evidence type="ECO:0000256" key="3">
    <source>
        <dbReference type="ARBA" id="ARBA00022840"/>
    </source>
</evidence>
<dbReference type="Pfam" id="PF00005">
    <property type="entry name" value="ABC_tran"/>
    <property type="match status" value="1"/>
</dbReference>
<protein>
    <recommendedName>
        <fullName evidence="5">ABC transporter domain-containing protein</fullName>
    </recommendedName>
</protein>
<evidence type="ECO:0000256" key="1">
    <source>
        <dbReference type="ARBA" id="ARBA00022448"/>
    </source>
</evidence>
<dbReference type="GO" id="GO:0005886">
    <property type="term" value="C:plasma membrane"/>
    <property type="evidence" value="ECO:0007669"/>
    <property type="project" value="TreeGrafter"/>
</dbReference>
<keyword evidence="3" id="KW-0067">ATP-binding</keyword>